<dbReference type="HAMAP" id="MF_00048">
    <property type="entry name" value="UPF0102"/>
    <property type="match status" value="1"/>
</dbReference>
<evidence type="ECO:0000313" key="2">
    <source>
        <dbReference type="EMBL" id="MBW0144765.1"/>
    </source>
</evidence>
<protein>
    <recommendedName>
        <fullName evidence="1">UPF0102 protein KTQ36_05585</fullName>
    </recommendedName>
</protein>
<dbReference type="PANTHER" id="PTHR34039">
    <property type="entry name" value="UPF0102 PROTEIN YRAN"/>
    <property type="match status" value="1"/>
</dbReference>
<comment type="similarity">
    <text evidence="1">Belongs to the UPF0102 family.</text>
</comment>
<name>A0ABS6V5C8_9SPHN</name>
<proteinExistence type="inferred from homology"/>
<accession>A0ABS6V5C8</accession>
<dbReference type="EMBL" id="JAHVAH010000001">
    <property type="protein sequence ID" value="MBW0144765.1"/>
    <property type="molecule type" value="Genomic_DNA"/>
</dbReference>
<dbReference type="InterPro" id="IPR003509">
    <property type="entry name" value="UPF0102_YraN-like"/>
</dbReference>
<dbReference type="Pfam" id="PF02021">
    <property type="entry name" value="UPF0102"/>
    <property type="match status" value="1"/>
</dbReference>
<keyword evidence="3" id="KW-1185">Reference proteome</keyword>
<evidence type="ECO:0000256" key="1">
    <source>
        <dbReference type="HAMAP-Rule" id="MF_00048"/>
    </source>
</evidence>
<organism evidence="2 3">
    <name type="scientific">Sphingomicrobium clamense</name>
    <dbReference type="NCBI Taxonomy" id="2851013"/>
    <lineage>
        <taxon>Bacteria</taxon>
        <taxon>Pseudomonadati</taxon>
        <taxon>Pseudomonadota</taxon>
        <taxon>Alphaproteobacteria</taxon>
        <taxon>Sphingomonadales</taxon>
        <taxon>Sphingomonadaceae</taxon>
        <taxon>Sphingomicrobium</taxon>
    </lineage>
</organism>
<comment type="caution">
    <text evidence="2">The sequence shown here is derived from an EMBL/GenBank/DDBJ whole genome shotgun (WGS) entry which is preliminary data.</text>
</comment>
<dbReference type="RefSeq" id="WP_218633842.1">
    <property type="nucleotide sequence ID" value="NZ_JAHVAH010000001.1"/>
</dbReference>
<reference evidence="2 3" key="1">
    <citation type="submission" date="2021-07" db="EMBL/GenBank/DDBJ databases">
        <title>The draft genome sequence of Sphingomicrobium sp. B8.</title>
        <authorList>
            <person name="Mu L."/>
        </authorList>
    </citation>
    <scope>NUCLEOTIDE SEQUENCE [LARGE SCALE GENOMIC DNA]</scope>
    <source>
        <strain evidence="2 3">B8</strain>
    </source>
</reference>
<dbReference type="PANTHER" id="PTHR34039:SF1">
    <property type="entry name" value="UPF0102 PROTEIN YRAN"/>
    <property type="match status" value="1"/>
</dbReference>
<sequence>MKRREAEARGRRAELYAATWLRAKGWRILDGRVKTPHGEIDLIAKRGKIVAFVEVKARRTMDEAERSLDEYRLRRVADAARSLVHEYAKNGEDVRIDAVYVAPGRLPRHLENVWQGG</sequence>
<evidence type="ECO:0000313" key="3">
    <source>
        <dbReference type="Proteomes" id="UP000698028"/>
    </source>
</evidence>
<gene>
    <name evidence="2" type="ORF">KTQ36_05585</name>
</gene>
<dbReference type="NCBIfam" id="NF009151">
    <property type="entry name" value="PRK12497.1-5"/>
    <property type="match status" value="1"/>
</dbReference>
<dbReference type="Proteomes" id="UP000698028">
    <property type="component" value="Unassembled WGS sequence"/>
</dbReference>